<evidence type="ECO:0000313" key="3">
    <source>
        <dbReference type="Proteomes" id="UP000600918"/>
    </source>
</evidence>
<comment type="caution">
    <text evidence="2">The sequence shown here is derived from an EMBL/GenBank/DDBJ whole genome shotgun (WGS) entry which is preliminary data.</text>
</comment>
<dbReference type="AlphaFoldDB" id="A0A834K4N8"/>
<accession>A0A834K4N8</accession>
<evidence type="ECO:0000313" key="2">
    <source>
        <dbReference type="EMBL" id="KAF7400018.1"/>
    </source>
</evidence>
<sequence>MIRSYQILANCERFTDKSFFKNPLILAIEFSMEIREKEKEEGKKEEEEEEEKEEEKEEEGMRKHPSVHLESNPILAILDTDRDRNSQVWKGILVFPEEAGEFHANDNAIRRRRPPLADEG</sequence>
<gene>
    <name evidence="2" type="ORF">H0235_015755</name>
</gene>
<feature type="compositionally biased region" description="Acidic residues" evidence="1">
    <location>
        <begin position="46"/>
        <end position="58"/>
    </location>
</feature>
<evidence type="ECO:0000256" key="1">
    <source>
        <dbReference type="SAM" id="MobiDB-lite"/>
    </source>
</evidence>
<name>A0A834K4N8_VESPE</name>
<dbReference type="EMBL" id="JACSDY010000018">
    <property type="protein sequence ID" value="KAF7400018.1"/>
    <property type="molecule type" value="Genomic_DNA"/>
</dbReference>
<reference evidence="2" key="1">
    <citation type="journal article" date="2020" name="G3 (Bethesda)">
        <title>High-Quality Assemblies for Three Invasive Social Wasps from the &lt;i&gt;Vespula&lt;/i&gt; Genus.</title>
        <authorList>
            <person name="Harrop T.W.R."/>
            <person name="Guhlin J."/>
            <person name="McLaughlin G.M."/>
            <person name="Permina E."/>
            <person name="Stockwell P."/>
            <person name="Gilligan J."/>
            <person name="Le Lec M.F."/>
            <person name="Gruber M.A.M."/>
            <person name="Quinn O."/>
            <person name="Lovegrove M."/>
            <person name="Duncan E.J."/>
            <person name="Remnant E.J."/>
            <person name="Van Eeckhoven J."/>
            <person name="Graham B."/>
            <person name="Knapp R.A."/>
            <person name="Langford K.W."/>
            <person name="Kronenberg Z."/>
            <person name="Press M.O."/>
            <person name="Eacker S.M."/>
            <person name="Wilson-Rankin E.E."/>
            <person name="Purcell J."/>
            <person name="Lester P.J."/>
            <person name="Dearden P.K."/>
        </authorList>
    </citation>
    <scope>NUCLEOTIDE SEQUENCE</scope>
    <source>
        <strain evidence="2">Volc-1</strain>
    </source>
</reference>
<proteinExistence type="predicted"/>
<feature type="region of interest" description="Disordered" evidence="1">
    <location>
        <begin position="36"/>
        <end position="68"/>
    </location>
</feature>
<dbReference type="Proteomes" id="UP000600918">
    <property type="component" value="Unassembled WGS sequence"/>
</dbReference>
<protein>
    <submittedName>
        <fullName evidence="2">Uncharacterized protein</fullName>
    </submittedName>
</protein>
<keyword evidence="3" id="KW-1185">Reference proteome</keyword>
<organism evidence="2 3">
    <name type="scientific">Vespula pensylvanica</name>
    <name type="common">Western yellow jacket</name>
    <name type="synonym">Wasp</name>
    <dbReference type="NCBI Taxonomy" id="30213"/>
    <lineage>
        <taxon>Eukaryota</taxon>
        <taxon>Metazoa</taxon>
        <taxon>Ecdysozoa</taxon>
        <taxon>Arthropoda</taxon>
        <taxon>Hexapoda</taxon>
        <taxon>Insecta</taxon>
        <taxon>Pterygota</taxon>
        <taxon>Neoptera</taxon>
        <taxon>Endopterygota</taxon>
        <taxon>Hymenoptera</taxon>
        <taxon>Apocrita</taxon>
        <taxon>Aculeata</taxon>
        <taxon>Vespoidea</taxon>
        <taxon>Vespidae</taxon>
        <taxon>Vespinae</taxon>
        <taxon>Vespula</taxon>
    </lineage>
</organism>
<feature type="compositionally biased region" description="Basic and acidic residues" evidence="1">
    <location>
        <begin position="36"/>
        <end position="45"/>
    </location>
</feature>